<comment type="caution">
    <text evidence="16">The sequence shown here is derived from an EMBL/GenBank/DDBJ whole genome shotgun (WGS) entry which is preliminary data.</text>
</comment>
<evidence type="ECO:0000256" key="7">
    <source>
        <dbReference type="ARBA" id="ARBA00022801"/>
    </source>
</evidence>
<evidence type="ECO:0000256" key="3">
    <source>
        <dbReference type="ARBA" id="ARBA00022475"/>
    </source>
</evidence>
<dbReference type="Pfam" id="PF00905">
    <property type="entry name" value="Transpeptidase"/>
    <property type="match status" value="1"/>
</dbReference>
<keyword evidence="4" id="KW-0997">Cell inner membrane</keyword>
<evidence type="ECO:0000256" key="9">
    <source>
        <dbReference type="ARBA" id="ARBA00022984"/>
    </source>
</evidence>
<dbReference type="SUPFAM" id="SSF56519">
    <property type="entry name" value="Penicillin binding protein dimerisation domain"/>
    <property type="match status" value="1"/>
</dbReference>
<gene>
    <name evidence="16" type="primary">mrdA</name>
    <name evidence="16" type="ORF">COT69_00805</name>
</gene>
<evidence type="ECO:0000256" key="5">
    <source>
        <dbReference type="ARBA" id="ARBA00022670"/>
    </source>
</evidence>
<dbReference type="GO" id="GO:0071555">
    <property type="term" value="P:cell wall organization"/>
    <property type="evidence" value="ECO:0007669"/>
    <property type="project" value="UniProtKB-KW"/>
</dbReference>
<keyword evidence="10 13" id="KW-1133">Transmembrane helix</keyword>
<keyword evidence="9" id="KW-0573">Peptidoglycan synthesis</keyword>
<feature type="domain" description="Penicillin-binding protein dimerisation" evidence="15">
    <location>
        <begin position="78"/>
        <end position="218"/>
    </location>
</feature>
<dbReference type="Gene3D" id="3.90.1310.10">
    <property type="entry name" value="Penicillin-binding protein 2a (Domain 2)"/>
    <property type="match status" value="1"/>
</dbReference>
<evidence type="ECO:0000256" key="10">
    <source>
        <dbReference type="ARBA" id="ARBA00022989"/>
    </source>
</evidence>
<dbReference type="InterPro" id="IPR001460">
    <property type="entry name" value="PCN-bd_Tpept"/>
</dbReference>
<dbReference type="NCBIfam" id="TIGR03423">
    <property type="entry name" value="pbp2_mrdA"/>
    <property type="match status" value="1"/>
</dbReference>
<dbReference type="GO" id="GO:0009252">
    <property type="term" value="P:peptidoglycan biosynthetic process"/>
    <property type="evidence" value="ECO:0007669"/>
    <property type="project" value="UniProtKB-KW"/>
</dbReference>
<evidence type="ECO:0000256" key="2">
    <source>
        <dbReference type="ARBA" id="ARBA00004236"/>
    </source>
</evidence>
<dbReference type="InterPro" id="IPR036138">
    <property type="entry name" value="PBP_dimer_sf"/>
</dbReference>
<evidence type="ECO:0000256" key="6">
    <source>
        <dbReference type="ARBA" id="ARBA00022692"/>
    </source>
</evidence>
<proteinExistence type="predicted"/>
<dbReference type="GO" id="GO:0009002">
    <property type="term" value="F:serine-type D-Ala-D-Ala carboxypeptidase activity"/>
    <property type="evidence" value="ECO:0007669"/>
    <property type="project" value="InterPro"/>
</dbReference>
<evidence type="ECO:0000313" key="16">
    <source>
        <dbReference type="EMBL" id="PIS13034.1"/>
    </source>
</evidence>
<accession>A0A2H0WK34</accession>
<keyword evidence="12" id="KW-0961">Cell wall biogenesis/degradation</keyword>
<name>A0A2H0WK34_UNCKA</name>
<evidence type="ECO:0000256" key="12">
    <source>
        <dbReference type="ARBA" id="ARBA00023316"/>
    </source>
</evidence>
<keyword evidence="8" id="KW-0133">Cell shape</keyword>
<dbReference type="GO" id="GO:0006508">
    <property type="term" value="P:proteolysis"/>
    <property type="evidence" value="ECO:0007669"/>
    <property type="project" value="UniProtKB-KW"/>
</dbReference>
<dbReference type="SUPFAM" id="SSF56601">
    <property type="entry name" value="beta-lactamase/transpeptidase-like"/>
    <property type="match status" value="1"/>
</dbReference>
<dbReference type="GO" id="GO:0008360">
    <property type="term" value="P:regulation of cell shape"/>
    <property type="evidence" value="ECO:0007669"/>
    <property type="project" value="UniProtKB-KW"/>
</dbReference>
<dbReference type="InterPro" id="IPR005311">
    <property type="entry name" value="PBP_dimer"/>
</dbReference>
<evidence type="ECO:0000256" key="11">
    <source>
        <dbReference type="ARBA" id="ARBA00023136"/>
    </source>
</evidence>
<dbReference type="GO" id="GO:0071972">
    <property type="term" value="F:peptidoglycan L,D-transpeptidase activity"/>
    <property type="evidence" value="ECO:0007669"/>
    <property type="project" value="TreeGrafter"/>
</dbReference>
<dbReference type="Gene3D" id="3.40.710.10">
    <property type="entry name" value="DD-peptidase/beta-lactamase superfamily"/>
    <property type="match status" value="1"/>
</dbReference>
<evidence type="ECO:0000256" key="8">
    <source>
        <dbReference type="ARBA" id="ARBA00022960"/>
    </source>
</evidence>
<feature type="domain" description="Penicillin-binding protein transpeptidase" evidence="14">
    <location>
        <begin position="257"/>
        <end position="598"/>
    </location>
</feature>
<dbReference type="InterPro" id="IPR050515">
    <property type="entry name" value="Beta-lactam/transpept"/>
</dbReference>
<feature type="transmembrane region" description="Helical" evidence="13">
    <location>
        <begin position="36"/>
        <end position="55"/>
    </location>
</feature>
<dbReference type="GO" id="GO:0005886">
    <property type="term" value="C:plasma membrane"/>
    <property type="evidence" value="ECO:0007669"/>
    <property type="project" value="UniProtKB-SubCell"/>
</dbReference>
<evidence type="ECO:0000259" key="15">
    <source>
        <dbReference type="Pfam" id="PF03717"/>
    </source>
</evidence>
<dbReference type="InterPro" id="IPR012338">
    <property type="entry name" value="Beta-lactam/transpept-like"/>
</dbReference>
<evidence type="ECO:0000256" key="13">
    <source>
        <dbReference type="SAM" id="Phobius"/>
    </source>
</evidence>
<evidence type="ECO:0000259" key="14">
    <source>
        <dbReference type="Pfam" id="PF00905"/>
    </source>
</evidence>
<keyword evidence="3" id="KW-1003">Cell membrane</keyword>
<reference evidence="17" key="1">
    <citation type="submission" date="2017-09" db="EMBL/GenBank/DDBJ databases">
        <title>Depth-based differentiation of microbial function through sediment-hosted aquifers and enrichment of novel symbionts in the deep terrestrial subsurface.</title>
        <authorList>
            <person name="Probst A.J."/>
            <person name="Ladd B."/>
            <person name="Jarett J.K."/>
            <person name="Geller-Mcgrath D.E."/>
            <person name="Sieber C.M.K."/>
            <person name="Emerson J.B."/>
            <person name="Anantharaman K."/>
            <person name="Thomas B.C."/>
            <person name="Malmstrom R."/>
            <person name="Stieglmeier M."/>
            <person name="Klingl A."/>
            <person name="Woyke T."/>
            <person name="Ryan C.M."/>
            <person name="Banfield J.F."/>
        </authorList>
    </citation>
    <scope>NUCLEOTIDE SEQUENCE [LARGE SCALE GENOMIC DNA]</scope>
</reference>
<keyword evidence="7" id="KW-0378">Hydrolase</keyword>
<dbReference type="Pfam" id="PF03717">
    <property type="entry name" value="PBP_dimer"/>
    <property type="match status" value="1"/>
</dbReference>
<evidence type="ECO:0000256" key="1">
    <source>
        <dbReference type="ARBA" id="ARBA00004167"/>
    </source>
</evidence>
<dbReference type="PANTHER" id="PTHR30627">
    <property type="entry name" value="PEPTIDOGLYCAN D,D-TRANSPEPTIDASE"/>
    <property type="match status" value="1"/>
</dbReference>
<organism evidence="16 17">
    <name type="scientific">candidate division WWE3 bacterium CG09_land_8_20_14_0_10_39_24</name>
    <dbReference type="NCBI Taxonomy" id="1975088"/>
    <lineage>
        <taxon>Bacteria</taxon>
        <taxon>Katanobacteria</taxon>
    </lineage>
</organism>
<dbReference type="InterPro" id="IPR017790">
    <property type="entry name" value="Penicillin-binding_protein_2"/>
</dbReference>
<dbReference type="GO" id="GO:0008658">
    <property type="term" value="F:penicillin binding"/>
    <property type="evidence" value="ECO:0007669"/>
    <property type="project" value="InterPro"/>
</dbReference>
<comment type="subcellular location">
    <subcellularLocation>
        <location evidence="2">Cell membrane</location>
    </subcellularLocation>
    <subcellularLocation>
        <location evidence="1">Membrane</location>
        <topology evidence="1">Single-pass membrane protein</topology>
    </subcellularLocation>
</comment>
<sequence>MHKKIARKIMELTAVEKTPLIRNDSLYYKDKSWQRALFLVFAVISFVFIVSRLFVLQVVKGSYYKAVSDENRIRVEVVKAYRGVIKDRNGHILAQNAPSFNVKLRKDSSNFSSALNKLADFINTENFLDAGEFLVFDNVNRDIAIKIESNFSGKDVLVEASSQREYLYPNEFAHLLGYINTDKVGMFGIERTYDTFLRGSHGSILYEYSANGEVLREIAKREPVNGGDLTLTIDSDLQITAYSALKKAIDRTGAIGGAIIAQNPKNGEILALVSIPSFDPNLFSKGISSAEYDKIVSNPASPLFNRVLMGQYPPGSVFKIVTASAVLAEKIVDKNTRVLAPQAINIGSFVYRDWKAGGHGEINITRALAESADTFFYKVAGGYSDFPRSLGPEKLALWARKFGLGAKTGVDFGFEEMGLIPDPAWKKEIKNEQWYIGDSYITAIGQGDVLTTPIQVNQMASVIANGGYLLTPRIVEFGGGSVRGLTLRQLAEGSDPLSPLVSSAVIETVKQGLKEACELGGTGYPFFDFSEKNNGIKVACKTGTSEFGLKNARYEYQTHAWFTVFAPADNAEIALTVFLEGGGEGARDAAPVAREILDVWSLSDLDSL</sequence>
<keyword evidence="6 13" id="KW-0812">Transmembrane</keyword>
<keyword evidence="11 13" id="KW-0472">Membrane</keyword>
<protein>
    <submittedName>
        <fullName evidence="16">Penicillin-binding protein 2</fullName>
    </submittedName>
</protein>
<dbReference type="Proteomes" id="UP000230787">
    <property type="component" value="Unassembled WGS sequence"/>
</dbReference>
<dbReference type="PANTHER" id="PTHR30627:SF2">
    <property type="entry name" value="PEPTIDOGLYCAN D,D-TRANSPEPTIDASE MRDA"/>
    <property type="match status" value="1"/>
</dbReference>
<evidence type="ECO:0000256" key="4">
    <source>
        <dbReference type="ARBA" id="ARBA00022519"/>
    </source>
</evidence>
<dbReference type="EMBL" id="PEZN01000013">
    <property type="protein sequence ID" value="PIS13034.1"/>
    <property type="molecule type" value="Genomic_DNA"/>
</dbReference>
<dbReference type="AlphaFoldDB" id="A0A2H0WK34"/>
<evidence type="ECO:0000313" key="17">
    <source>
        <dbReference type="Proteomes" id="UP000230787"/>
    </source>
</evidence>
<keyword evidence="5" id="KW-0645">Protease</keyword>